<proteinExistence type="predicted"/>
<sequence length="247" mass="26676">MNLLAGVNSYYYGFGRGFYGWGFDPTYLLAILGLVLTLIASARVKGTFQKYSRVQTRSGMTGAMAAEQVLHACGIYHVSIQRVSGDLTDHYDPRSKTLRLSDSTYGSSSVAAVCVAAHECGHAVQDQLQYGPLVLRSTLVPAANFGSTLAWPVFIAGLIFSMRPLVTVGIVLFCLAVLFQLVTLPVEFNASSRAMKILQDTGMLSQEELAGGKKVLSAAAMTYVAALASSLLQLLRLILLARRNDRD</sequence>
<keyword evidence="1" id="KW-0812">Transmembrane</keyword>
<accession>A0A9D1P0P3</accession>
<reference evidence="2" key="2">
    <citation type="journal article" date="2021" name="PeerJ">
        <title>Extensive microbial diversity within the chicken gut microbiome revealed by metagenomics and culture.</title>
        <authorList>
            <person name="Gilroy R."/>
            <person name="Ravi A."/>
            <person name="Getino M."/>
            <person name="Pursley I."/>
            <person name="Horton D.L."/>
            <person name="Alikhan N.F."/>
            <person name="Baker D."/>
            <person name="Gharbi K."/>
            <person name="Hall N."/>
            <person name="Watson M."/>
            <person name="Adriaenssens E.M."/>
            <person name="Foster-Nyarko E."/>
            <person name="Jarju S."/>
            <person name="Secka A."/>
            <person name="Antonio M."/>
            <person name="Oren A."/>
            <person name="Chaudhuri R.R."/>
            <person name="La Ragione R."/>
            <person name="Hildebrand F."/>
            <person name="Pallen M.J."/>
        </authorList>
    </citation>
    <scope>NUCLEOTIDE SEQUENCE</scope>
    <source>
        <strain evidence="2">ChiBcec6-7307</strain>
    </source>
</reference>
<dbReference type="Proteomes" id="UP000886889">
    <property type="component" value="Unassembled WGS sequence"/>
</dbReference>
<evidence type="ECO:0000313" key="2">
    <source>
        <dbReference type="EMBL" id="HIV23886.1"/>
    </source>
</evidence>
<dbReference type="Pfam" id="PF04298">
    <property type="entry name" value="Zn_peptidase_2"/>
    <property type="match status" value="1"/>
</dbReference>
<dbReference type="InterPro" id="IPR007395">
    <property type="entry name" value="Zn_peptidase_2"/>
</dbReference>
<organism evidence="2 3">
    <name type="scientific">Candidatus Merdiplasma excrementigallinarum</name>
    <dbReference type="NCBI Taxonomy" id="2840864"/>
    <lineage>
        <taxon>Bacteria</taxon>
        <taxon>Bacillati</taxon>
        <taxon>Bacillota</taxon>
        <taxon>Clostridia</taxon>
        <taxon>Lachnospirales</taxon>
        <taxon>Lachnospiraceae</taxon>
        <taxon>Lachnospiraceae incertae sedis</taxon>
        <taxon>Candidatus Merdiplasma</taxon>
    </lineage>
</organism>
<reference evidence="2" key="1">
    <citation type="submission" date="2020-10" db="EMBL/GenBank/DDBJ databases">
        <authorList>
            <person name="Gilroy R."/>
        </authorList>
    </citation>
    <scope>NUCLEOTIDE SEQUENCE</scope>
    <source>
        <strain evidence="2">ChiBcec6-7307</strain>
    </source>
</reference>
<keyword evidence="1" id="KW-0472">Membrane</keyword>
<feature type="transmembrane region" description="Helical" evidence="1">
    <location>
        <begin position="165"/>
        <end position="186"/>
    </location>
</feature>
<comment type="caution">
    <text evidence="2">The sequence shown here is derived from an EMBL/GenBank/DDBJ whole genome shotgun (WGS) entry which is preliminary data.</text>
</comment>
<evidence type="ECO:0000313" key="3">
    <source>
        <dbReference type="Proteomes" id="UP000886889"/>
    </source>
</evidence>
<dbReference type="EMBL" id="DVOS01000065">
    <property type="protein sequence ID" value="HIV23886.1"/>
    <property type="molecule type" value="Genomic_DNA"/>
</dbReference>
<dbReference type="AlphaFoldDB" id="A0A9D1P0P3"/>
<evidence type="ECO:0000256" key="1">
    <source>
        <dbReference type="SAM" id="Phobius"/>
    </source>
</evidence>
<dbReference type="PANTHER" id="PTHR36434">
    <property type="entry name" value="MEMBRANE PROTEASE YUGP-RELATED"/>
    <property type="match status" value="1"/>
</dbReference>
<feature type="transmembrane region" description="Helical" evidence="1">
    <location>
        <begin position="215"/>
        <end position="239"/>
    </location>
</feature>
<protein>
    <submittedName>
        <fullName evidence="2">Zinc metallopeptidase</fullName>
    </submittedName>
</protein>
<feature type="transmembrane region" description="Helical" evidence="1">
    <location>
        <begin position="26"/>
        <end position="44"/>
    </location>
</feature>
<name>A0A9D1P0P3_9FIRM</name>
<dbReference type="PANTHER" id="PTHR36434:SF1">
    <property type="entry name" value="MEMBRANE PROTEASE YUGP-RELATED"/>
    <property type="match status" value="1"/>
</dbReference>
<gene>
    <name evidence="2" type="ORF">IAC80_08125</name>
</gene>
<keyword evidence="1" id="KW-1133">Transmembrane helix</keyword>